<dbReference type="AlphaFoldDB" id="A0ABD3DZX5"/>
<protein>
    <recommendedName>
        <fullName evidence="1">RNase H type-1 domain-containing protein</fullName>
    </recommendedName>
</protein>
<evidence type="ECO:0000259" key="1">
    <source>
        <dbReference type="Pfam" id="PF13456"/>
    </source>
</evidence>
<dbReference type="Proteomes" id="UP001632038">
    <property type="component" value="Unassembled WGS sequence"/>
</dbReference>
<dbReference type="InterPro" id="IPR044730">
    <property type="entry name" value="RNase_H-like_dom_plant"/>
</dbReference>
<dbReference type="Gene3D" id="3.30.420.10">
    <property type="entry name" value="Ribonuclease H-like superfamily/Ribonuclease H"/>
    <property type="match status" value="1"/>
</dbReference>
<dbReference type="InterPro" id="IPR053151">
    <property type="entry name" value="RNase_H-like"/>
</dbReference>
<name>A0ABD3DZX5_9LAMI</name>
<gene>
    <name evidence="2" type="ORF">CASFOL_008766</name>
</gene>
<evidence type="ECO:0000313" key="3">
    <source>
        <dbReference type="Proteomes" id="UP001632038"/>
    </source>
</evidence>
<keyword evidence="3" id="KW-1185">Reference proteome</keyword>
<comment type="caution">
    <text evidence="2">The sequence shown here is derived from an EMBL/GenBank/DDBJ whole genome shotgun (WGS) entry which is preliminary data.</text>
</comment>
<dbReference type="InterPro" id="IPR036397">
    <property type="entry name" value="RNaseH_sf"/>
</dbReference>
<reference evidence="3" key="1">
    <citation type="journal article" date="2024" name="IScience">
        <title>Strigolactones Initiate the Formation of Haustorium-like Structures in Castilleja.</title>
        <authorList>
            <person name="Buerger M."/>
            <person name="Peterson D."/>
            <person name="Chory J."/>
        </authorList>
    </citation>
    <scope>NUCLEOTIDE SEQUENCE [LARGE SCALE GENOMIC DNA]</scope>
</reference>
<dbReference type="PANTHER" id="PTHR47723">
    <property type="entry name" value="OS05G0353850 PROTEIN"/>
    <property type="match status" value="1"/>
</dbReference>
<feature type="domain" description="RNase H type-1" evidence="1">
    <location>
        <begin position="41"/>
        <end position="160"/>
    </location>
</feature>
<evidence type="ECO:0000313" key="2">
    <source>
        <dbReference type="EMBL" id="KAL3647798.1"/>
    </source>
</evidence>
<organism evidence="2 3">
    <name type="scientific">Castilleja foliolosa</name>
    <dbReference type="NCBI Taxonomy" id="1961234"/>
    <lineage>
        <taxon>Eukaryota</taxon>
        <taxon>Viridiplantae</taxon>
        <taxon>Streptophyta</taxon>
        <taxon>Embryophyta</taxon>
        <taxon>Tracheophyta</taxon>
        <taxon>Spermatophyta</taxon>
        <taxon>Magnoliopsida</taxon>
        <taxon>eudicotyledons</taxon>
        <taxon>Gunneridae</taxon>
        <taxon>Pentapetalae</taxon>
        <taxon>asterids</taxon>
        <taxon>lamiids</taxon>
        <taxon>Lamiales</taxon>
        <taxon>Orobanchaceae</taxon>
        <taxon>Pedicularideae</taxon>
        <taxon>Castillejinae</taxon>
        <taxon>Castilleja</taxon>
    </lineage>
</organism>
<dbReference type="InterPro" id="IPR002156">
    <property type="entry name" value="RNaseH_domain"/>
</dbReference>
<dbReference type="Pfam" id="PF13456">
    <property type="entry name" value="RVT_3"/>
    <property type="match status" value="1"/>
</dbReference>
<dbReference type="EMBL" id="JAVIJP010000009">
    <property type="protein sequence ID" value="KAL3647798.1"/>
    <property type="molecule type" value="Genomic_DNA"/>
</dbReference>
<sequence length="191" mass="20976">MVKSVSKNAAAHWKSILQTGLSRPSKSLAWKAPPEDMLKCNIDAAFSNGHATSGVVLRNHNGSIKLAAVFHHQCLDPATAESLAALDACKILSELKIRKVIIESDCLDVVSFVHGLPDICFWSAKPVIEKIKKFWNNWPSWIFKFSPRSSNGCSHALAKWGSSCNFNGFIPLDTIPICVFCDIGFPLVEPL</sequence>
<dbReference type="PANTHER" id="PTHR47723:SF19">
    <property type="entry name" value="POLYNUCLEOTIDYL TRANSFERASE, RIBONUCLEASE H-LIKE SUPERFAMILY PROTEIN"/>
    <property type="match status" value="1"/>
</dbReference>
<accession>A0ABD3DZX5</accession>
<dbReference type="CDD" id="cd06222">
    <property type="entry name" value="RNase_H_like"/>
    <property type="match status" value="1"/>
</dbReference>
<dbReference type="SUPFAM" id="SSF53098">
    <property type="entry name" value="Ribonuclease H-like"/>
    <property type="match status" value="1"/>
</dbReference>
<proteinExistence type="predicted"/>
<dbReference type="InterPro" id="IPR012337">
    <property type="entry name" value="RNaseH-like_sf"/>
</dbReference>